<reference evidence="2" key="1">
    <citation type="submission" date="2009-08" db="EMBL/GenBank/DDBJ databases">
        <authorList>
            <person name="Cheung F."/>
            <person name="Xiao Y."/>
            <person name="Chan A."/>
            <person name="Moskal W."/>
            <person name="Town C.D."/>
        </authorList>
    </citation>
    <scope>NUCLEOTIDE SEQUENCE</scope>
</reference>
<feature type="chain" id="PRO_5002971202" evidence="1">
    <location>
        <begin position="19"/>
        <end position="63"/>
    </location>
</feature>
<feature type="signal peptide" evidence="1">
    <location>
        <begin position="1"/>
        <end position="18"/>
    </location>
</feature>
<protein>
    <submittedName>
        <fullName evidence="2">Uncharacterized protein</fullName>
    </submittedName>
</protein>
<keyword evidence="1" id="KW-0732">Signal</keyword>
<accession>C6T2M6</accession>
<evidence type="ECO:0000313" key="2">
    <source>
        <dbReference type="EMBL" id="ACU15892.1"/>
    </source>
</evidence>
<dbReference type="EMBL" id="BT091685">
    <property type="protein sequence ID" value="ACU15892.1"/>
    <property type="molecule type" value="mRNA"/>
</dbReference>
<feature type="non-terminal residue" evidence="2">
    <location>
        <position position="63"/>
    </location>
</feature>
<name>C6T2M6_SOYBN</name>
<proteinExistence type="evidence at transcript level"/>
<dbReference type="AlphaFoldDB" id="C6T2M6"/>
<sequence>MCALVMKLSLVITNPVTAVTTNQTQFFESCPLQSSQQLTLIKFVIIHAFQSLDSKILFKFELF</sequence>
<evidence type="ECO:0000256" key="1">
    <source>
        <dbReference type="SAM" id="SignalP"/>
    </source>
</evidence>
<organism evidence="2">
    <name type="scientific">Glycine max</name>
    <name type="common">Soybean</name>
    <name type="synonym">Glycine hispida</name>
    <dbReference type="NCBI Taxonomy" id="3847"/>
    <lineage>
        <taxon>Eukaryota</taxon>
        <taxon>Viridiplantae</taxon>
        <taxon>Streptophyta</taxon>
        <taxon>Embryophyta</taxon>
        <taxon>Tracheophyta</taxon>
        <taxon>Spermatophyta</taxon>
        <taxon>Magnoliopsida</taxon>
        <taxon>eudicotyledons</taxon>
        <taxon>Gunneridae</taxon>
        <taxon>Pentapetalae</taxon>
        <taxon>rosids</taxon>
        <taxon>fabids</taxon>
        <taxon>Fabales</taxon>
        <taxon>Fabaceae</taxon>
        <taxon>Papilionoideae</taxon>
        <taxon>50 kb inversion clade</taxon>
        <taxon>NPAAA clade</taxon>
        <taxon>indigoferoid/millettioid clade</taxon>
        <taxon>Phaseoleae</taxon>
        <taxon>Glycine</taxon>
        <taxon>Glycine subgen. Soja</taxon>
    </lineage>
</organism>